<keyword evidence="4" id="KW-1185">Reference proteome</keyword>
<dbReference type="Proteomes" id="UP000294664">
    <property type="component" value="Unassembled WGS sequence"/>
</dbReference>
<accession>A0A4R3M7U5</accession>
<evidence type="ECO:0000313" key="4">
    <source>
        <dbReference type="Proteomes" id="UP000294664"/>
    </source>
</evidence>
<protein>
    <submittedName>
        <fullName evidence="3">Microcystin-dependent protein</fullName>
    </submittedName>
</protein>
<organism evidence="3 4">
    <name type="scientific">Aquabacter spiritensis</name>
    <dbReference type="NCBI Taxonomy" id="933073"/>
    <lineage>
        <taxon>Bacteria</taxon>
        <taxon>Pseudomonadati</taxon>
        <taxon>Pseudomonadota</taxon>
        <taxon>Alphaproteobacteria</taxon>
        <taxon>Hyphomicrobiales</taxon>
        <taxon>Xanthobacteraceae</taxon>
        <taxon>Aquabacter</taxon>
    </lineage>
</organism>
<evidence type="ECO:0000259" key="2">
    <source>
        <dbReference type="Pfam" id="PF07484"/>
    </source>
</evidence>
<dbReference type="Gene3D" id="3.90.1340.10">
    <property type="entry name" value="Phage tail collar domain"/>
    <property type="match status" value="3"/>
</dbReference>
<proteinExistence type="predicted"/>
<dbReference type="InterPro" id="IPR011083">
    <property type="entry name" value="Phage_tail_collar_dom"/>
</dbReference>
<dbReference type="EMBL" id="SMAI01000001">
    <property type="protein sequence ID" value="TCT07697.1"/>
    <property type="molecule type" value="Genomic_DNA"/>
</dbReference>
<reference evidence="3 4" key="1">
    <citation type="submission" date="2019-03" db="EMBL/GenBank/DDBJ databases">
        <title>Genomic Encyclopedia of Type Strains, Phase IV (KMG-IV): sequencing the most valuable type-strain genomes for metagenomic binning, comparative biology and taxonomic classification.</title>
        <authorList>
            <person name="Goeker M."/>
        </authorList>
    </citation>
    <scope>NUCLEOTIDE SEQUENCE [LARGE SCALE GENOMIC DNA]</scope>
    <source>
        <strain evidence="3 4">DSM 9035</strain>
    </source>
</reference>
<feature type="region of interest" description="Disordered" evidence="1">
    <location>
        <begin position="587"/>
        <end position="615"/>
    </location>
</feature>
<evidence type="ECO:0000256" key="1">
    <source>
        <dbReference type="SAM" id="MobiDB-lite"/>
    </source>
</evidence>
<evidence type="ECO:0000313" key="3">
    <source>
        <dbReference type="EMBL" id="TCT07697.1"/>
    </source>
</evidence>
<dbReference type="Pfam" id="PF07484">
    <property type="entry name" value="Collar"/>
    <property type="match status" value="3"/>
</dbReference>
<dbReference type="AlphaFoldDB" id="A0A4R3M7U5"/>
<feature type="domain" description="Phage tail collar" evidence="2">
    <location>
        <begin position="2"/>
        <end position="33"/>
    </location>
</feature>
<gene>
    <name evidence="3" type="ORF">EDC64_101216</name>
</gene>
<feature type="domain" description="Phage tail collar" evidence="2">
    <location>
        <begin position="226"/>
        <end position="282"/>
    </location>
</feature>
<name>A0A4R3M7U5_9HYPH</name>
<dbReference type="SUPFAM" id="SSF88874">
    <property type="entry name" value="Receptor-binding domain of short tail fibre protein gp12"/>
    <property type="match status" value="3"/>
</dbReference>
<dbReference type="InterPro" id="IPR037053">
    <property type="entry name" value="Phage_tail_collar_dom_sf"/>
</dbReference>
<comment type="caution">
    <text evidence="3">The sequence shown here is derived from an EMBL/GenBank/DDBJ whole genome shotgun (WGS) entry which is preliminary data.</text>
</comment>
<feature type="compositionally biased region" description="Basic and acidic residues" evidence="1">
    <location>
        <begin position="591"/>
        <end position="615"/>
    </location>
</feature>
<feature type="domain" description="Phage tail collar" evidence="2">
    <location>
        <begin position="419"/>
        <end position="474"/>
    </location>
</feature>
<sequence>MINQNQALYSLLGLTFGGTPNVKFKLPDLRGRAVVGAQVQANTDAKTGVYRLGDMAGVETVTLVEGQLPAHTHLLQATDGDGNAPFGKDTNLASPRVSATQTHQPIPIYADAAGAASTLVSLASSTVSTEPGDSLPHNNIQPSAALNFCLVVSGYYPSSDGLPPPTAGKQEGEAVAEGVATEDGLTAEDGLKIEEVLMPEDAIEPVKSSEPEDVKVKQTTSDQYFGEVRLFAGERVPGDWHVCDGTLLSINEHQALYALLGTTWGGDGNKTFAIPDLRSRVPVGVGQGIGLTLRVLGGMFGEETAVAKLAKHTHAFQATTSAATTMTPNGAVLAKVAPVDPVDGLYIADAETNTVAKLDADAVEPAGGSGSHPNSMPAMALTYMIALMGLFPAPGKSAPRHKKRHHRLKQGQDDEALTGEVRAFPYFRLPPGWMACDGMLLPVGQYQALFAVIGNKFGGDGKTTFALPNLCNRIVVGTGEGPRLTNHERGDVWGTETVTLTIATMPRHTHRIVTQYTLDQSQLLDEPANTAVLSRTDSQFDFRKDAVVNTTLASLTLAAAGGGNGHENRQPVLGLRYCICVDGEYPMPAGKHPETQADEKNPSEDPASDKEIVAE</sequence>